<dbReference type="Pfam" id="PF04187">
    <property type="entry name" value="Cofac_haem_bdg"/>
    <property type="match status" value="1"/>
</dbReference>
<protein>
    <submittedName>
        <fullName evidence="2">Iron(III) ABC transporter</fullName>
    </submittedName>
</protein>
<dbReference type="PROSITE" id="PS51257">
    <property type="entry name" value="PROKAR_LIPOPROTEIN"/>
    <property type="match status" value="1"/>
</dbReference>
<comment type="caution">
    <text evidence="2">The sequence shown here is derived from an EMBL/GenBank/DDBJ whole genome shotgun (WGS) entry which is preliminary data.</text>
</comment>
<dbReference type="InterPro" id="IPR007314">
    <property type="entry name" value="Cofac_haem-bd_dom"/>
</dbReference>
<name>A0A8E2U0D1_9GAMM</name>
<dbReference type="Gene3D" id="3.40.50.11550">
    <property type="match status" value="1"/>
</dbReference>
<dbReference type="CDD" id="cd14727">
    <property type="entry name" value="ChanN-like"/>
    <property type="match status" value="1"/>
</dbReference>
<evidence type="ECO:0000259" key="1">
    <source>
        <dbReference type="Pfam" id="PF04187"/>
    </source>
</evidence>
<organism evidence="2 3">
    <name type="scientific">Stutzerimonas degradans</name>
    <dbReference type="NCBI Taxonomy" id="2968968"/>
    <lineage>
        <taxon>Bacteria</taxon>
        <taxon>Pseudomonadati</taxon>
        <taxon>Pseudomonadota</taxon>
        <taxon>Gammaproteobacteria</taxon>
        <taxon>Pseudomonadales</taxon>
        <taxon>Pseudomonadaceae</taxon>
        <taxon>Stutzerimonas</taxon>
    </lineage>
</organism>
<dbReference type="PIRSF" id="PIRSF020419">
    <property type="entry name" value="Fe_uptake_reg_CjrA_prd"/>
    <property type="match status" value="1"/>
</dbReference>
<evidence type="ECO:0000313" key="2">
    <source>
        <dbReference type="EMBL" id="PNF75161.1"/>
    </source>
</evidence>
<gene>
    <name evidence="2" type="ORF">CXK95_18230</name>
</gene>
<dbReference type="EMBL" id="POUK01000008">
    <property type="protein sequence ID" value="PNF75161.1"/>
    <property type="molecule type" value="Genomic_DNA"/>
</dbReference>
<dbReference type="InterPro" id="IPR016773">
    <property type="entry name" value="Fe3_uptake_reg_CjrA_prd"/>
</dbReference>
<dbReference type="AlphaFoldDB" id="A0A8E2U0D1"/>
<evidence type="ECO:0000313" key="3">
    <source>
        <dbReference type="Proteomes" id="UP000235881"/>
    </source>
</evidence>
<dbReference type="Proteomes" id="UP000235881">
    <property type="component" value="Unassembled WGS sequence"/>
</dbReference>
<dbReference type="SUPFAM" id="SSF159501">
    <property type="entry name" value="EreA/ChaN-like"/>
    <property type="match status" value="1"/>
</dbReference>
<accession>A0A8E2U0D1</accession>
<reference evidence="2 3" key="1">
    <citation type="submission" date="2018-01" db="EMBL/GenBank/DDBJ databases">
        <title>Denitrification phenotypes of diverse strains of Pseudomonas stutzeri.</title>
        <authorList>
            <person name="Milligan D.A."/>
            <person name="Bergaust L."/>
            <person name="Bakken L.R."/>
            <person name="Frostegard A."/>
        </authorList>
    </citation>
    <scope>NUCLEOTIDE SEQUENCE [LARGE SCALE GENOMIC DNA]</scope>
    <source>
        <strain evidence="2 3">DSM 50238</strain>
    </source>
</reference>
<dbReference type="Gene3D" id="1.10.8.760">
    <property type="entry name" value="Haem-binding uptake, Tiki superfamily, ChaN, domain 2"/>
    <property type="match status" value="1"/>
</dbReference>
<feature type="domain" description="Haem-binding uptake Tiki superfamily ChaN" evidence="1">
    <location>
        <begin position="52"/>
        <end position="246"/>
    </location>
</feature>
<keyword evidence="3" id="KW-1185">Reference proteome</keyword>
<dbReference type="RefSeq" id="WP_102829568.1">
    <property type="nucleotide sequence ID" value="NZ_CP065721.1"/>
</dbReference>
<sequence length="293" mass="32352">MRIFFLPLLLLLSACQTLPPLPEWQSSGGRDHVDLGAIVDLRSGERLSAAQLVRRLAKADYVLVGERHDNPDHHALQLWLLQALAEQRSQGSLLLEMLTPEQQPAVARAQTQLRRGEPVGDLPVSLAWSPGWPWTLYGPLVSHALAQPFPLMPANLTRAEIGQIYREVPRLPDGESTRAEVADALRAQIIESHCGMLPDSQVPAMLAVQQQRDRRMAARLLAAPKPTLLIAGGFHVRRDLGAPLHLLDLGAAGNAQVLMLAEVGERVAAQQADFVWYTPAQPAKDYCEEMRKR</sequence>
<proteinExistence type="predicted"/>